<accession>A0A183DAZ4</accession>
<keyword evidence="3" id="KW-1185">Reference proteome</keyword>
<dbReference type="OrthoDB" id="786951at2759"/>
<organism evidence="4">
    <name type="scientific">Gongylonema pulchrum</name>
    <dbReference type="NCBI Taxonomy" id="637853"/>
    <lineage>
        <taxon>Eukaryota</taxon>
        <taxon>Metazoa</taxon>
        <taxon>Ecdysozoa</taxon>
        <taxon>Nematoda</taxon>
        <taxon>Chromadorea</taxon>
        <taxon>Rhabditida</taxon>
        <taxon>Spirurina</taxon>
        <taxon>Spiruromorpha</taxon>
        <taxon>Spiruroidea</taxon>
        <taxon>Gongylonematidae</taxon>
        <taxon>Gongylonema</taxon>
    </lineage>
</organism>
<dbReference type="Proteomes" id="UP000271098">
    <property type="component" value="Unassembled WGS sequence"/>
</dbReference>
<feature type="compositionally biased region" description="Basic and acidic residues" evidence="1">
    <location>
        <begin position="41"/>
        <end position="51"/>
    </location>
</feature>
<proteinExistence type="predicted"/>
<reference evidence="2 3" key="2">
    <citation type="submission" date="2018-11" db="EMBL/GenBank/DDBJ databases">
        <authorList>
            <consortium name="Pathogen Informatics"/>
        </authorList>
    </citation>
    <scope>NUCLEOTIDE SEQUENCE [LARGE SCALE GENOMIC DNA]</scope>
</reference>
<reference evidence="4" key="1">
    <citation type="submission" date="2016-06" db="UniProtKB">
        <authorList>
            <consortium name="WormBaseParasite"/>
        </authorList>
    </citation>
    <scope>IDENTIFICATION</scope>
</reference>
<evidence type="ECO:0000256" key="1">
    <source>
        <dbReference type="SAM" id="MobiDB-lite"/>
    </source>
</evidence>
<evidence type="ECO:0000313" key="3">
    <source>
        <dbReference type="Proteomes" id="UP000271098"/>
    </source>
</evidence>
<dbReference type="EMBL" id="UYRT01012996">
    <property type="protein sequence ID" value="VDK52557.1"/>
    <property type="molecule type" value="Genomic_DNA"/>
</dbReference>
<dbReference type="AlphaFoldDB" id="A0A183DAZ4"/>
<sequence length="108" mass="12546">MAHRGMYFKMMIFHSKLENYLKLKVKFIDIADFCHRLQRSQDKAARREKGEQVSSDDEDDLPPLRKKKGDDEADFIKHPFALKPTAPITINIPVRFFAICNCGPPPRN</sequence>
<dbReference type="WBParaSite" id="GPUH_0000589301-mRNA-1">
    <property type="protein sequence ID" value="GPUH_0000589301-mRNA-1"/>
    <property type="gene ID" value="GPUH_0000589301"/>
</dbReference>
<evidence type="ECO:0000313" key="2">
    <source>
        <dbReference type="EMBL" id="VDK52557.1"/>
    </source>
</evidence>
<protein>
    <submittedName>
        <fullName evidence="4">PIPK domain-containing protein</fullName>
    </submittedName>
</protein>
<name>A0A183DAZ4_9BILA</name>
<gene>
    <name evidence="2" type="ORF">GPUH_LOCUS5884</name>
</gene>
<evidence type="ECO:0000313" key="4">
    <source>
        <dbReference type="WBParaSite" id="GPUH_0000589301-mRNA-1"/>
    </source>
</evidence>
<feature type="region of interest" description="Disordered" evidence="1">
    <location>
        <begin position="41"/>
        <end position="72"/>
    </location>
</feature>